<feature type="region of interest" description="Disordered" evidence="1">
    <location>
        <begin position="1"/>
        <end position="20"/>
    </location>
</feature>
<feature type="region of interest" description="Disordered" evidence="1">
    <location>
        <begin position="95"/>
        <end position="114"/>
    </location>
</feature>
<dbReference type="EMBL" id="MKKU01000495">
    <property type="protein sequence ID" value="RNF09953.1"/>
    <property type="molecule type" value="Genomic_DNA"/>
</dbReference>
<dbReference type="OrthoDB" id="10561175at2759"/>
<dbReference type="AlphaFoldDB" id="A0A3R7M6F2"/>
<protein>
    <submittedName>
        <fullName evidence="2">Protein phosphatase 2 (Formerly 2A), regulatory subunit B</fullName>
    </submittedName>
</protein>
<gene>
    <name evidence="2" type="ORF">Tco025E_06892</name>
</gene>
<proteinExistence type="predicted"/>
<dbReference type="RefSeq" id="XP_029226131.1">
    <property type="nucleotide sequence ID" value="XM_029373760.1"/>
</dbReference>
<evidence type="ECO:0000313" key="3">
    <source>
        <dbReference type="Proteomes" id="UP000284403"/>
    </source>
</evidence>
<accession>A0A3R7M6F2</accession>
<reference evidence="2 3" key="1">
    <citation type="journal article" date="2018" name="BMC Genomics">
        <title>Genomic comparison of Trypanosoma conorhini and Trypanosoma rangeli to Trypanosoma cruzi strains of high and low virulence.</title>
        <authorList>
            <person name="Bradwell K.R."/>
            <person name="Koparde V.N."/>
            <person name="Matveyev A.V."/>
            <person name="Serrano M.G."/>
            <person name="Alves J.M."/>
            <person name="Parikh H."/>
            <person name="Huang B."/>
            <person name="Lee V."/>
            <person name="Espinosa-Alvarez O."/>
            <person name="Ortiz P.A."/>
            <person name="Costa-Martins A.G."/>
            <person name="Teixeira M.M."/>
            <person name="Buck G.A."/>
        </authorList>
    </citation>
    <scope>NUCLEOTIDE SEQUENCE [LARGE SCALE GENOMIC DNA]</scope>
    <source>
        <strain evidence="2 3">025E</strain>
    </source>
</reference>
<dbReference type="Proteomes" id="UP000284403">
    <property type="component" value="Unassembled WGS sequence"/>
</dbReference>
<comment type="caution">
    <text evidence="2">The sequence shown here is derived from an EMBL/GenBank/DDBJ whole genome shotgun (WGS) entry which is preliminary data.</text>
</comment>
<feature type="compositionally biased region" description="Low complexity" evidence="1">
    <location>
        <begin position="30"/>
        <end position="50"/>
    </location>
</feature>
<organism evidence="2 3">
    <name type="scientific">Trypanosoma conorhini</name>
    <dbReference type="NCBI Taxonomy" id="83891"/>
    <lineage>
        <taxon>Eukaryota</taxon>
        <taxon>Discoba</taxon>
        <taxon>Euglenozoa</taxon>
        <taxon>Kinetoplastea</taxon>
        <taxon>Metakinetoplastina</taxon>
        <taxon>Trypanosomatida</taxon>
        <taxon>Trypanosomatidae</taxon>
        <taxon>Trypanosoma</taxon>
    </lineage>
</organism>
<evidence type="ECO:0000313" key="2">
    <source>
        <dbReference type="EMBL" id="RNF09953.1"/>
    </source>
</evidence>
<feature type="region of interest" description="Disordered" evidence="1">
    <location>
        <begin position="25"/>
        <end position="79"/>
    </location>
</feature>
<keyword evidence="3" id="KW-1185">Reference proteome</keyword>
<dbReference type="GeneID" id="40320503"/>
<evidence type="ECO:0000256" key="1">
    <source>
        <dbReference type="SAM" id="MobiDB-lite"/>
    </source>
</evidence>
<sequence length="248" mass="26502">MTSSRSLSAPPGGARLSSDTNHFGYRWGELSVGGPSPSTPSLSPWRSRTPPDAECGGPAEWRQSPYYGGNRHGPHARRNYGGVYYRRKQHGLPRSYSSSGVYAEGGDDPLFPEQGRGARFEALRSFSMPASSRGTSYAVSPAPGSRHEGRFSEALGSFAGAAKGIAEIPPLLASAMSKQQITRVRASLQSSTTPSQGGVRLKLVELLEYWMSDALTGTAVEELIAEVYQEAGARGESSSDRGEEQVCV</sequence>
<name>A0A3R7M6F2_9TRYP</name>